<organism evidence="1 2">
    <name type="scientific">Micromonospora sonneratiae</name>
    <dbReference type="NCBI Taxonomy" id="1184706"/>
    <lineage>
        <taxon>Bacteria</taxon>
        <taxon>Bacillati</taxon>
        <taxon>Actinomycetota</taxon>
        <taxon>Actinomycetes</taxon>
        <taxon>Micromonosporales</taxon>
        <taxon>Micromonosporaceae</taxon>
        <taxon>Micromonospora</taxon>
    </lineage>
</organism>
<keyword evidence="2" id="KW-1185">Reference proteome</keyword>
<sequence length="123" mass="13332">MTAQFQTDIEFMSAGAKYVDNLSEKLREDLTGLMGRLDILQTEWQGRSGFKFDDLKVQFNAKLQTLYGQLQQLASIVDGNAQAYGMAQQDQLFQLEEVESMIGGSAGGTGGTNITVVLASGGQ</sequence>
<dbReference type="InterPro" id="IPR036689">
    <property type="entry name" value="ESAT-6-like_sf"/>
</dbReference>
<dbReference type="EMBL" id="JBHTMP010000061">
    <property type="protein sequence ID" value="MFD1324904.1"/>
    <property type="molecule type" value="Genomic_DNA"/>
</dbReference>
<dbReference type="Proteomes" id="UP001597260">
    <property type="component" value="Unassembled WGS sequence"/>
</dbReference>
<comment type="caution">
    <text evidence="1">The sequence shown here is derived from an EMBL/GenBank/DDBJ whole genome shotgun (WGS) entry which is preliminary data.</text>
</comment>
<protein>
    <submittedName>
        <fullName evidence="1">WXG100 family type VII secretion target</fullName>
    </submittedName>
</protein>
<name>A0ABW3YL10_9ACTN</name>
<reference evidence="2" key="1">
    <citation type="journal article" date="2019" name="Int. J. Syst. Evol. Microbiol.">
        <title>The Global Catalogue of Microorganisms (GCM) 10K type strain sequencing project: providing services to taxonomists for standard genome sequencing and annotation.</title>
        <authorList>
            <consortium name="The Broad Institute Genomics Platform"/>
            <consortium name="The Broad Institute Genome Sequencing Center for Infectious Disease"/>
            <person name="Wu L."/>
            <person name="Ma J."/>
        </authorList>
    </citation>
    <scope>NUCLEOTIDE SEQUENCE [LARGE SCALE GENOMIC DNA]</scope>
    <source>
        <strain evidence="2">JCM 31037</strain>
    </source>
</reference>
<dbReference type="RefSeq" id="WP_377576308.1">
    <property type="nucleotide sequence ID" value="NZ_JBHTMP010000061.1"/>
</dbReference>
<evidence type="ECO:0000313" key="2">
    <source>
        <dbReference type="Proteomes" id="UP001597260"/>
    </source>
</evidence>
<proteinExistence type="predicted"/>
<dbReference type="Gene3D" id="1.10.287.1060">
    <property type="entry name" value="ESAT-6-like"/>
    <property type="match status" value="1"/>
</dbReference>
<dbReference type="SUPFAM" id="SSF140453">
    <property type="entry name" value="EsxAB dimer-like"/>
    <property type="match status" value="1"/>
</dbReference>
<dbReference type="Pfam" id="PF06013">
    <property type="entry name" value="WXG100"/>
    <property type="match status" value="1"/>
</dbReference>
<accession>A0ABW3YL10</accession>
<evidence type="ECO:0000313" key="1">
    <source>
        <dbReference type="EMBL" id="MFD1324904.1"/>
    </source>
</evidence>
<dbReference type="InterPro" id="IPR010310">
    <property type="entry name" value="T7SS_ESAT-6-like"/>
</dbReference>
<gene>
    <name evidence="1" type="ORF">ACFQ4H_27845</name>
</gene>